<dbReference type="KEGG" id="cok:COCCU_06825"/>
<evidence type="ECO:0000256" key="1">
    <source>
        <dbReference type="SAM" id="Phobius"/>
    </source>
</evidence>
<keyword evidence="1" id="KW-1133">Transmembrane helix</keyword>
<feature type="transmembrane region" description="Helical" evidence="1">
    <location>
        <begin position="12"/>
        <end position="30"/>
    </location>
</feature>
<sequence>MPGSLTTFLYNLATWAVLGVFGGIVTGQILDPTYLALLSSAWADMSSSPY</sequence>
<keyword evidence="1" id="KW-0812">Transmembrane</keyword>
<name>A0A6B8WBB4_9CORY</name>
<organism evidence="2 3">
    <name type="scientific">Corynebacterium occultum</name>
    <dbReference type="NCBI Taxonomy" id="2675219"/>
    <lineage>
        <taxon>Bacteria</taxon>
        <taxon>Bacillati</taxon>
        <taxon>Actinomycetota</taxon>
        <taxon>Actinomycetes</taxon>
        <taxon>Mycobacteriales</taxon>
        <taxon>Corynebacteriaceae</taxon>
        <taxon>Corynebacterium</taxon>
    </lineage>
</organism>
<proteinExistence type="predicted"/>
<keyword evidence="3" id="KW-1185">Reference proteome</keyword>
<gene>
    <name evidence="2" type="ORF">COCCU_06825</name>
</gene>
<accession>A0A6B8WBB4</accession>
<evidence type="ECO:0000313" key="3">
    <source>
        <dbReference type="Proteomes" id="UP000424462"/>
    </source>
</evidence>
<dbReference type="AlphaFoldDB" id="A0A6B8WBB4"/>
<evidence type="ECO:0000313" key="2">
    <source>
        <dbReference type="EMBL" id="QGU07300.1"/>
    </source>
</evidence>
<keyword evidence="1" id="KW-0472">Membrane</keyword>
<dbReference type="RefSeq" id="WP_156230809.1">
    <property type="nucleotide sequence ID" value="NZ_CP046455.1"/>
</dbReference>
<protein>
    <submittedName>
        <fullName evidence="2">Uncharacterized protein</fullName>
    </submittedName>
</protein>
<dbReference type="Proteomes" id="UP000424462">
    <property type="component" value="Chromosome"/>
</dbReference>
<reference evidence="2 3" key="1">
    <citation type="submission" date="2019-11" db="EMBL/GenBank/DDBJ databases">
        <title>Complete genome sequence of Corynebacterium kalinowskii 1959, a novel Corynebacterium species isolated from soil of a small paddock in Vilsendorf, Germany.</title>
        <authorList>
            <person name="Schaffert L."/>
            <person name="Ruwe M."/>
            <person name="Milse J."/>
            <person name="Hanuschka K."/>
            <person name="Ortseifen V."/>
            <person name="Droste J."/>
            <person name="Brandt D."/>
            <person name="Schlueter L."/>
            <person name="Kutter Y."/>
            <person name="Vinke S."/>
            <person name="Viehoefer P."/>
            <person name="Jacob L."/>
            <person name="Luebke N.-C."/>
            <person name="Schulte-Berndt E."/>
            <person name="Hain C."/>
            <person name="Linder M."/>
            <person name="Schmidt P."/>
            <person name="Wollenschlaeger L."/>
            <person name="Luttermann T."/>
            <person name="Thieme E."/>
            <person name="Hassa J."/>
            <person name="Haak M."/>
            <person name="Wittchen M."/>
            <person name="Mentz A."/>
            <person name="Persicke M."/>
            <person name="Busche T."/>
            <person name="Ruckert C."/>
        </authorList>
    </citation>
    <scope>NUCLEOTIDE SEQUENCE [LARGE SCALE GENOMIC DNA]</scope>
    <source>
        <strain evidence="2 3">2039</strain>
    </source>
</reference>
<dbReference type="EMBL" id="CP046455">
    <property type="protein sequence ID" value="QGU07300.1"/>
    <property type="molecule type" value="Genomic_DNA"/>
</dbReference>